<evidence type="ECO:0008006" key="4">
    <source>
        <dbReference type="Google" id="ProtNLM"/>
    </source>
</evidence>
<gene>
    <name evidence="2" type="ORF">SAMN05660706_12325</name>
</gene>
<reference evidence="3" key="1">
    <citation type="submission" date="2016-10" db="EMBL/GenBank/DDBJ databases">
        <authorList>
            <person name="Varghese N."/>
            <person name="Submissions S."/>
        </authorList>
    </citation>
    <scope>NUCLEOTIDE SEQUENCE [LARGE SCALE GENOMIC DNA]</scope>
    <source>
        <strain evidence="3">DSM 3669</strain>
    </source>
</reference>
<dbReference type="RefSeq" id="WP_092485227.1">
    <property type="nucleotide sequence ID" value="NZ_FOYM01000023.1"/>
</dbReference>
<evidence type="ECO:0000256" key="1">
    <source>
        <dbReference type="SAM" id="SignalP"/>
    </source>
</evidence>
<name>A0A1I6E1Q1_9FIRM</name>
<dbReference type="AlphaFoldDB" id="A0A1I6E1Q1"/>
<organism evidence="2 3">
    <name type="scientific">Desulfoscipio geothermicus DSM 3669</name>
    <dbReference type="NCBI Taxonomy" id="1121426"/>
    <lineage>
        <taxon>Bacteria</taxon>
        <taxon>Bacillati</taxon>
        <taxon>Bacillota</taxon>
        <taxon>Clostridia</taxon>
        <taxon>Eubacteriales</taxon>
        <taxon>Desulfallaceae</taxon>
        <taxon>Desulfoscipio</taxon>
    </lineage>
</organism>
<dbReference type="Proteomes" id="UP000199584">
    <property type="component" value="Unassembled WGS sequence"/>
</dbReference>
<keyword evidence="1" id="KW-0732">Signal</keyword>
<proteinExistence type="predicted"/>
<feature type="chain" id="PRO_5011705413" description="TATA-box binding" evidence="1">
    <location>
        <begin position="22"/>
        <end position="243"/>
    </location>
</feature>
<dbReference type="STRING" id="39060.SAMN05660706_12325"/>
<feature type="signal peptide" evidence="1">
    <location>
        <begin position="1"/>
        <end position="21"/>
    </location>
</feature>
<dbReference type="OrthoDB" id="5933722at2"/>
<keyword evidence="3" id="KW-1185">Reference proteome</keyword>
<accession>A0A1I6E1Q1</accession>
<sequence>MSRKFLALTAAAILIAAVAFFAGKGFREPEPGILPTESGVDLNDVQEPELSDNYFNWKTTTRVYVFRFLNSRPNEQVMEKIKRDIQDKTTRDLGTVYIGAPVKEEDFQVIKTGHYGLSRTMSTEEEKIYHLKPGGITFAVSNRGRPIDGIEVAVRGSRLNYHEAFESYSHVDFDLTGYIKTQISPSPKGPWTEVDYYRYGRLAIRPLPEGLRGHETLYVRFTEIKPLPEDVTIDELAFSVADA</sequence>
<dbReference type="EMBL" id="FOYM01000023">
    <property type="protein sequence ID" value="SFR11626.1"/>
    <property type="molecule type" value="Genomic_DNA"/>
</dbReference>
<evidence type="ECO:0000313" key="3">
    <source>
        <dbReference type="Proteomes" id="UP000199584"/>
    </source>
</evidence>
<protein>
    <recommendedName>
        <fullName evidence="4">TATA-box binding</fullName>
    </recommendedName>
</protein>
<evidence type="ECO:0000313" key="2">
    <source>
        <dbReference type="EMBL" id="SFR11626.1"/>
    </source>
</evidence>